<feature type="compositionally biased region" description="Basic and acidic residues" evidence="1">
    <location>
        <begin position="964"/>
        <end position="998"/>
    </location>
</feature>
<feature type="compositionally biased region" description="Basic and acidic residues" evidence="1">
    <location>
        <begin position="638"/>
        <end position="657"/>
    </location>
</feature>
<feature type="region of interest" description="Disordered" evidence="1">
    <location>
        <begin position="1837"/>
        <end position="1939"/>
    </location>
</feature>
<feature type="compositionally biased region" description="Low complexity" evidence="1">
    <location>
        <begin position="1756"/>
        <end position="1767"/>
    </location>
</feature>
<proteinExistence type="predicted"/>
<feature type="compositionally biased region" description="Basic and acidic residues" evidence="1">
    <location>
        <begin position="902"/>
        <end position="923"/>
    </location>
</feature>
<protein>
    <submittedName>
        <fullName evidence="2">Uncharacterized protein</fullName>
    </submittedName>
</protein>
<feature type="compositionally biased region" description="Acidic residues" evidence="1">
    <location>
        <begin position="194"/>
        <end position="204"/>
    </location>
</feature>
<feature type="compositionally biased region" description="Pro residues" evidence="1">
    <location>
        <begin position="1254"/>
        <end position="1270"/>
    </location>
</feature>
<evidence type="ECO:0000313" key="2">
    <source>
        <dbReference type="EMBL" id="CEM46902.1"/>
    </source>
</evidence>
<feature type="compositionally biased region" description="Low complexity" evidence="1">
    <location>
        <begin position="1011"/>
        <end position="1029"/>
    </location>
</feature>
<dbReference type="EMBL" id="CDMZ01003588">
    <property type="protein sequence ID" value="CEM46902.1"/>
    <property type="molecule type" value="Genomic_DNA"/>
</dbReference>
<feature type="compositionally biased region" description="Pro residues" evidence="1">
    <location>
        <begin position="333"/>
        <end position="342"/>
    </location>
</feature>
<name>A0A0G4HRH5_9ALVE</name>
<feature type="region of interest" description="Disordered" evidence="1">
    <location>
        <begin position="1751"/>
        <end position="1825"/>
    </location>
</feature>
<feature type="compositionally biased region" description="Pro residues" evidence="1">
    <location>
        <begin position="1336"/>
        <end position="1349"/>
    </location>
</feature>
<feature type="compositionally biased region" description="Pro residues" evidence="1">
    <location>
        <begin position="368"/>
        <end position="383"/>
    </location>
</feature>
<gene>
    <name evidence="2" type="ORF">Cvel_1277</name>
</gene>
<feature type="region of interest" description="Disordered" evidence="1">
    <location>
        <begin position="191"/>
        <end position="220"/>
    </location>
</feature>
<feature type="region of interest" description="Disordered" evidence="1">
    <location>
        <begin position="781"/>
        <end position="863"/>
    </location>
</feature>
<feature type="compositionally biased region" description="Basic and acidic residues" evidence="1">
    <location>
        <begin position="1805"/>
        <end position="1816"/>
    </location>
</feature>
<feature type="compositionally biased region" description="Low complexity" evidence="1">
    <location>
        <begin position="551"/>
        <end position="571"/>
    </location>
</feature>
<feature type="region of interest" description="Disordered" evidence="1">
    <location>
        <begin position="281"/>
        <end position="766"/>
    </location>
</feature>
<feature type="region of interest" description="Disordered" evidence="1">
    <location>
        <begin position="1533"/>
        <end position="1564"/>
    </location>
</feature>
<feature type="region of interest" description="Disordered" evidence="1">
    <location>
        <begin position="1964"/>
        <end position="2018"/>
    </location>
</feature>
<feature type="compositionally biased region" description="Basic and acidic residues" evidence="1">
    <location>
        <begin position="1850"/>
        <end position="1859"/>
    </location>
</feature>
<feature type="region of interest" description="Disordered" evidence="1">
    <location>
        <begin position="1"/>
        <end position="24"/>
    </location>
</feature>
<feature type="compositionally biased region" description="Basic and acidic residues" evidence="1">
    <location>
        <begin position="1466"/>
        <end position="1480"/>
    </location>
</feature>
<feature type="compositionally biased region" description="Basic and acidic residues" evidence="1">
    <location>
        <begin position="1905"/>
        <end position="1936"/>
    </location>
</feature>
<reference evidence="2" key="1">
    <citation type="submission" date="2014-11" db="EMBL/GenBank/DDBJ databases">
        <authorList>
            <person name="Otto D Thomas"/>
            <person name="Naeem Raeece"/>
        </authorList>
    </citation>
    <scope>NUCLEOTIDE SEQUENCE</scope>
</reference>
<feature type="region of interest" description="Disordered" evidence="1">
    <location>
        <begin position="1466"/>
        <end position="1487"/>
    </location>
</feature>
<feature type="compositionally biased region" description="Polar residues" evidence="1">
    <location>
        <begin position="756"/>
        <end position="766"/>
    </location>
</feature>
<feature type="region of interest" description="Disordered" evidence="1">
    <location>
        <begin position="886"/>
        <end position="1088"/>
    </location>
</feature>
<dbReference type="VEuPathDB" id="CryptoDB:Cvel_1277"/>
<feature type="compositionally biased region" description="Polar residues" evidence="1">
    <location>
        <begin position="460"/>
        <end position="476"/>
    </location>
</feature>
<feature type="compositionally biased region" description="Basic and acidic residues" evidence="1">
    <location>
        <begin position="1356"/>
        <end position="1374"/>
    </location>
</feature>
<feature type="region of interest" description="Disordered" evidence="1">
    <location>
        <begin position="63"/>
        <end position="91"/>
    </location>
</feature>
<feature type="compositionally biased region" description="Polar residues" evidence="1">
    <location>
        <begin position="886"/>
        <end position="897"/>
    </location>
</feature>
<feature type="compositionally biased region" description="Polar residues" evidence="1">
    <location>
        <begin position="1375"/>
        <end position="1389"/>
    </location>
</feature>
<feature type="region of interest" description="Disordered" evidence="1">
    <location>
        <begin position="1104"/>
        <end position="1430"/>
    </location>
</feature>
<feature type="compositionally biased region" description="Low complexity" evidence="1">
    <location>
        <begin position="1861"/>
        <end position="1877"/>
    </location>
</feature>
<evidence type="ECO:0000256" key="1">
    <source>
        <dbReference type="SAM" id="MobiDB-lite"/>
    </source>
</evidence>
<feature type="compositionally biased region" description="Basic and acidic residues" evidence="1">
    <location>
        <begin position="1769"/>
        <end position="1789"/>
    </location>
</feature>
<feature type="compositionally biased region" description="Low complexity" evidence="1">
    <location>
        <begin position="322"/>
        <end position="332"/>
    </location>
</feature>
<feature type="compositionally biased region" description="Basic and acidic residues" evidence="1">
    <location>
        <begin position="1658"/>
        <end position="1668"/>
    </location>
</feature>
<feature type="compositionally biased region" description="Basic and acidic residues" evidence="1">
    <location>
        <begin position="576"/>
        <end position="588"/>
    </location>
</feature>
<feature type="compositionally biased region" description="Basic and acidic residues" evidence="1">
    <location>
        <begin position="292"/>
        <end position="319"/>
    </location>
</feature>
<feature type="region of interest" description="Disordered" evidence="1">
    <location>
        <begin position="1576"/>
        <end position="1688"/>
    </location>
</feature>
<accession>A0A0G4HRH5</accession>
<sequence length="2018" mass="212951">MDRLKDPLPHQGPLEPEGHIRDGPVVGAMEREILSGRVAASSAWEAPGSSLASDLRDLLQRLESSRLADQRGPGQGGCAEPGDSRGASRVPSPLLRASLDSLGDAALPPQLSSLEALDFYGALKRGDTRALQRKGKGPWGRGAVTPVRSSEVQRLRDSRGSSACVSWGLAGALESAMAPFLSDFGIEGGHGADGDGEEIVDESGDFSYDAGEADGENSKRAGRERLVMDFSVREFDEWAERALGEGGWVRAPEGKFCSQMDAGPRLPEKLGRGAGLLADVRADSRPVNNDAEGGRGKTDSKFSSEAKSAEKGNLDESRPLRPALSSIPSLPVLLPPVPPPVPASLGSPQRDRKGGVPSGKRSIDASSPHPPLSPQLCRPPLPIPASLTASADTTVEVGTRAKSQKPPVSPPRSPSPSARRSPMDPGGFHTLLAATAQPQRPMSPPCRNRTPLQPAREDSNSPNRQALEQTVRQQSYPPKEPPVGPERQMSQGPLESRLRSAPPPSQSSSHRPAPSICALLQGRLDLDLGTPPRRDPPRAGAPRLITTSREGPSLRPASALPLSSSSSSAAGGLEGALRDHSHKDKRPESATPTLLSALRRPSDDEPPVSQQYRQIEKERKGAPTSLEEYSLSTLTTQERNRSGRPDQAHVSADHGDPGTEANGKSNTVAAEERTPLASISPLHDSVPVGRAPWLPAQTGTAHPLQPKLDRPFDSQTATAHLNSKPRLPPPCAPFSQDRLVPTKTPIPPLYAPSEGPRQQESQEVVQQTAVLHRPLPVPESGICTFRVPTFGEGSPTEEKETQQNRETSPLPSQPPAPLKQGGPQETTTVLPQPPPAAIPGTHSTLSRPKEGPPSPASQPSPSAFACAGLLSSLYRRLHRSLLSRAFQSLPNASQQQKVKTKPSYEKENDPTEGPKAHLTESRTKNTTPLPPSLDRKSEESTTAPLPPDSYSIPKTAPISLQGRLESKIRIQTETRHATPPPDARRATEPPRSVPEIHKGTHSQTTGIPSFTRGGPDPGSTGPSSSLLRPADCTIKDPGSSSSHRNMREAPGPSGGRPGHPRAPPSVDKPRRPSPQPSPSPLAALQEKVERGTILSAALPKASLLSSASDARVPPSLSAPPPKESKVDSHHQTRGLAGTLEDAVAVRSPRRAEQSCAVTHTPPNSGLELFPGGPGRPMYAQGGPERQMLRATEGLKPPRTFSGDGLERCLQKEAGAPQPAQAGVSSRRPLAEPVGVPLQQREAPSGSERRAAVAGPPPSHLLNPPAPPPSSAAPFLGGVPSFSHLNKQKEGEKHMVPSPFPPPVPTNTAEPPRSMHRQAGLQERTLAAPLLVTGGPSGPPPGPLRPPQGPRPSSDPDVSRRVDVEGLKKESEREGTLSQQHVLYGSSSSDHLPPQSTPKRVSSSFETPPHPVGGFHFPGASEDPFPPGESPLTALALVPLGRELHTPASPSPVGIHVVSPLCRFEREKKEKQRRESMEKQSKRAVGISAESRPVSCAAPLASQGFPPQACSRCCCVSAPSAVVALQDPNSFPDTSVMPSQGVRGTGARLGVTSRRRVSASELSRQSLRSALSASGLLGFGGDWEEEEEGENGKGEARQRPNAKRANGIARPSKETGSAVRGVGAGYVRSPIQAANPQSFTEEPAEHGGIPTDPFAPWVHDPRQRSRAAEGHSTLGDPNPLLSSMRVQNPPSGSFSLSPFIVATPQNVQSVQPRHASAVVAPSRAVGSGSWGGTVVRDSLTVSYSDLMGGMGGGPGVVGSSPVPFPSVGDGRGREREETGRERRPTIEDSRLCVNGPPPSGSAEGGVADKEQENERGGIDTPCDDFVRRGDYLAVPVSAGSAAMPVSQASSENKRELEHPQNAKSKASSPPLPIISLSPGPQQVFSDPHLPPTAEDENVHSEGALGIKRETGKSGEPEGGEGEKMKPRSGDSIQKEGIDVEGEDIPLAGALEVHWSSLRALAEGGLDRDGMGLRSRSAVSATPAPPPLQSQSHSIESEDDPVDVQEREGEQSRITPPPPP</sequence>
<feature type="compositionally biased region" description="Polar residues" evidence="1">
    <location>
        <begin position="1679"/>
        <end position="1688"/>
    </location>
</feature>
<organism evidence="2">
    <name type="scientific">Chromera velia CCMP2878</name>
    <dbReference type="NCBI Taxonomy" id="1169474"/>
    <lineage>
        <taxon>Eukaryota</taxon>
        <taxon>Sar</taxon>
        <taxon>Alveolata</taxon>
        <taxon>Colpodellida</taxon>
        <taxon>Chromeraceae</taxon>
        <taxon>Chromera</taxon>
    </lineage>
</organism>
<feature type="compositionally biased region" description="Polar residues" evidence="1">
    <location>
        <begin position="1396"/>
        <end position="1405"/>
    </location>
</feature>